<organism evidence="3 4">
    <name type="scientific">Vandammella animalimorsus</name>
    <dbReference type="NCBI Taxonomy" id="2029117"/>
    <lineage>
        <taxon>Bacteria</taxon>
        <taxon>Pseudomonadati</taxon>
        <taxon>Pseudomonadota</taxon>
        <taxon>Betaproteobacteria</taxon>
        <taxon>Burkholderiales</taxon>
        <taxon>Comamonadaceae</taxon>
        <taxon>Vandammella</taxon>
    </lineage>
</organism>
<proteinExistence type="predicted"/>
<gene>
    <name evidence="3" type="ORF">CK623_00130</name>
</gene>
<dbReference type="Pfam" id="PF13511">
    <property type="entry name" value="DUF4124"/>
    <property type="match status" value="1"/>
</dbReference>
<keyword evidence="1" id="KW-0732">Signal</keyword>
<evidence type="ECO:0000259" key="2">
    <source>
        <dbReference type="Pfam" id="PF13511"/>
    </source>
</evidence>
<name>A0A2A2AUF5_9BURK</name>
<evidence type="ECO:0000313" key="4">
    <source>
        <dbReference type="Proteomes" id="UP000218644"/>
    </source>
</evidence>
<dbReference type="RefSeq" id="WP_095555876.1">
    <property type="nucleotide sequence ID" value="NZ_NSJD01000001.1"/>
</dbReference>
<dbReference type="EMBL" id="NSJD01000001">
    <property type="protein sequence ID" value="PAT41393.1"/>
    <property type="molecule type" value="Genomic_DNA"/>
</dbReference>
<feature type="chain" id="PRO_5012787641" description="DUF4124 domain-containing protein" evidence="1">
    <location>
        <begin position="20"/>
        <end position="134"/>
    </location>
</feature>
<protein>
    <recommendedName>
        <fullName evidence="2">DUF4124 domain-containing protein</fullName>
    </recommendedName>
</protein>
<evidence type="ECO:0000313" key="3">
    <source>
        <dbReference type="EMBL" id="PAT41393.1"/>
    </source>
</evidence>
<dbReference type="AlphaFoldDB" id="A0A2A2AUF5"/>
<dbReference type="InterPro" id="IPR025392">
    <property type="entry name" value="DUF4124"/>
</dbReference>
<dbReference type="Proteomes" id="UP000218644">
    <property type="component" value="Unassembled WGS sequence"/>
</dbReference>
<reference evidence="3 4" key="1">
    <citation type="submission" date="2017-08" db="EMBL/GenBank/DDBJ databases">
        <title>WGS of Clinical strains of the CDC Group NO-1 linked to zoonotic infections in humans.</title>
        <authorList>
            <person name="Bernier A.-M."/>
            <person name="Bernard K."/>
        </authorList>
    </citation>
    <scope>NUCLEOTIDE SEQUENCE [LARGE SCALE GENOMIC DNA]</scope>
    <source>
        <strain evidence="3 4">NML79-0751</strain>
    </source>
</reference>
<evidence type="ECO:0000256" key="1">
    <source>
        <dbReference type="SAM" id="SignalP"/>
    </source>
</evidence>
<accession>A0A2A2AUF5</accession>
<feature type="signal peptide" evidence="1">
    <location>
        <begin position="1"/>
        <end position="19"/>
    </location>
</feature>
<sequence length="134" mass="14982">MFRFLPLLILLLLSLSASARVYECKDAQGRRVWTDQPCAGGKVLHDGVSDADQARALSYDAHRRRAAAQSNAEAARRFRAQAYGSGGGYYAPARRGNLQACDIARRSLRIQRSSSRPDASRIAQLEHDVWRYCQ</sequence>
<comment type="caution">
    <text evidence="3">The sequence shown here is derived from an EMBL/GenBank/DDBJ whole genome shotgun (WGS) entry which is preliminary data.</text>
</comment>
<feature type="domain" description="DUF4124" evidence="2">
    <location>
        <begin position="9"/>
        <end position="42"/>
    </location>
</feature>